<dbReference type="InterPro" id="IPR040086">
    <property type="entry name" value="MJ0683-like"/>
</dbReference>
<dbReference type="SFLD" id="SFLDG01084">
    <property type="entry name" value="Uncharacterised_Radical_SAM_Su"/>
    <property type="match status" value="1"/>
</dbReference>
<dbReference type="Pfam" id="PF04055">
    <property type="entry name" value="Radical_SAM"/>
    <property type="match status" value="1"/>
</dbReference>
<dbReference type="eggNOG" id="COG1533">
    <property type="taxonomic scope" value="Bacteria"/>
</dbReference>
<dbReference type="STRING" id="906968.Trebr_1793"/>
<dbReference type="InterPro" id="IPR007197">
    <property type="entry name" value="rSAM"/>
</dbReference>
<keyword evidence="6" id="KW-1185">Reference proteome</keyword>
<protein>
    <submittedName>
        <fullName evidence="5">Radical SAM domain protein</fullName>
    </submittedName>
</protein>
<dbReference type="GO" id="GO:0003824">
    <property type="term" value="F:catalytic activity"/>
    <property type="evidence" value="ECO:0007669"/>
    <property type="project" value="InterPro"/>
</dbReference>
<accession>F4LIJ0</accession>
<evidence type="ECO:0000256" key="1">
    <source>
        <dbReference type="ARBA" id="ARBA00022723"/>
    </source>
</evidence>
<dbReference type="Gene3D" id="3.80.30.30">
    <property type="match status" value="1"/>
</dbReference>
<dbReference type="HOGENOM" id="CLU_015525_2_0_12"/>
<sequence>MHEVTVKGILSAENGMNLYRGCLHGCIYCDARSACYHIDHDFEDIEVKSNALELLERALARKRKKCMIGTGSMSDPYLPLERQLGRTRAALELIAEYGFGAAVQTKSDLVLRDLDVLEKINARTKCVVQLTLTTADDALCRIIEPNVAVTGRRFEVLKALQARGIPTVVWLTPILPFINDTEENIVRILDYCIAAGVYGVICFDMGLTLRDGNREYFYRKLDAHFPGLKERYVRQYGDRYVLSSPHSGALMKLFHQICRAHGIVSDADAVFRYLHRFEEKRPSGQLSLFS</sequence>
<dbReference type="Proteomes" id="UP000006546">
    <property type="component" value="Chromosome"/>
</dbReference>
<keyword evidence="1" id="KW-0479">Metal-binding</keyword>
<evidence type="ECO:0000256" key="2">
    <source>
        <dbReference type="ARBA" id="ARBA00023004"/>
    </source>
</evidence>
<keyword evidence="2" id="KW-0408">Iron</keyword>
<dbReference type="GO" id="GO:0046872">
    <property type="term" value="F:metal ion binding"/>
    <property type="evidence" value="ECO:0007669"/>
    <property type="project" value="UniProtKB-KW"/>
</dbReference>
<dbReference type="PANTHER" id="PTHR43432:SF3">
    <property type="entry name" value="SLR0285 PROTEIN"/>
    <property type="match status" value="1"/>
</dbReference>
<organism evidence="5 6">
    <name type="scientific">Treponema brennaborense (strain DSM 12168 / CIP 105900 / DD5/3)</name>
    <dbReference type="NCBI Taxonomy" id="906968"/>
    <lineage>
        <taxon>Bacteria</taxon>
        <taxon>Pseudomonadati</taxon>
        <taxon>Spirochaetota</taxon>
        <taxon>Spirochaetia</taxon>
        <taxon>Spirochaetales</taxon>
        <taxon>Treponemataceae</taxon>
        <taxon>Treponema</taxon>
    </lineage>
</organism>
<evidence type="ECO:0000313" key="5">
    <source>
        <dbReference type="EMBL" id="AEE17215.1"/>
    </source>
</evidence>
<dbReference type="RefSeq" id="WP_013758920.1">
    <property type="nucleotide sequence ID" value="NC_015500.1"/>
</dbReference>
<name>F4LIJ0_TREBD</name>
<gene>
    <name evidence="5" type="ordered locus">Trebr_1793</name>
</gene>
<dbReference type="KEGG" id="tbe:Trebr_1793"/>
<keyword evidence="3" id="KW-0411">Iron-sulfur</keyword>
<evidence type="ECO:0000259" key="4">
    <source>
        <dbReference type="Pfam" id="PF04055"/>
    </source>
</evidence>
<evidence type="ECO:0000256" key="3">
    <source>
        <dbReference type="ARBA" id="ARBA00023014"/>
    </source>
</evidence>
<dbReference type="InterPro" id="IPR058240">
    <property type="entry name" value="rSAM_sf"/>
</dbReference>
<dbReference type="OrthoDB" id="9785699at2"/>
<dbReference type="CDD" id="cd01335">
    <property type="entry name" value="Radical_SAM"/>
    <property type="match status" value="1"/>
</dbReference>
<feature type="domain" description="Radical SAM core" evidence="4">
    <location>
        <begin position="16"/>
        <end position="187"/>
    </location>
</feature>
<dbReference type="SFLD" id="SFLDS00029">
    <property type="entry name" value="Radical_SAM"/>
    <property type="match status" value="1"/>
</dbReference>
<dbReference type="GO" id="GO:0051536">
    <property type="term" value="F:iron-sulfur cluster binding"/>
    <property type="evidence" value="ECO:0007669"/>
    <property type="project" value="UniProtKB-KW"/>
</dbReference>
<dbReference type="PANTHER" id="PTHR43432">
    <property type="entry name" value="SLR0285 PROTEIN"/>
    <property type="match status" value="1"/>
</dbReference>
<dbReference type="AlphaFoldDB" id="F4LIJ0"/>
<proteinExistence type="predicted"/>
<evidence type="ECO:0000313" key="6">
    <source>
        <dbReference type="Proteomes" id="UP000006546"/>
    </source>
</evidence>
<reference evidence="6" key="1">
    <citation type="submission" date="2011-04" db="EMBL/GenBank/DDBJ databases">
        <title>The complete genome of Treponema brennaborense DSM 12168.</title>
        <authorList>
            <person name="Lucas S."/>
            <person name="Han J."/>
            <person name="Lapidus A."/>
            <person name="Bruce D."/>
            <person name="Goodwin L."/>
            <person name="Pitluck S."/>
            <person name="Peters L."/>
            <person name="Kyrpides N."/>
            <person name="Mavromatis K."/>
            <person name="Ivanova N."/>
            <person name="Mikhailova N."/>
            <person name="Pagani I."/>
            <person name="Teshima H."/>
            <person name="Detter J.C."/>
            <person name="Tapia R."/>
            <person name="Han C."/>
            <person name="Land M."/>
            <person name="Hauser L."/>
            <person name="Markowitz V."/>
            <person name="Cheng J.-F."/>
            <person name="Hugenholtz P."/>
            <person name="Woyke T."/>
            <person name="Wu D."/>
            <person name="Gronow S."/>
            <person name="Wellnitz S."/>
            <person name="Brambilla E."/>
            <person name="Klenk H.-P."/>
            <person name="Eisen J.A."/>
        </authorList>
    </citation>
    <scope>NUCLEOTIDE SEQUENCE [LARGE SCALE GENOMIC DNA]</scope>
    <source>
        <strain evidence="6">DSM 12168 / CIP 105900 / DD5/3</strain>
    </source>
</reference>
<dbReference type="SUPFAM" id="SSF102114">
    <property type="entry name" value="Radical SAM enzymes"/>
    <property type="match status" value="1"/>
</dbReference>
<dbReference type="EMBL" id="CP002696">
    <property type="protein sequence ID" value="AEE17215.1"/>
    <property type="molecule type" value="Genomic_DNA"/>
</dbReference>